<dbReference type="KEGG" id="lact:D7I46_11595"/>
<evidence type="ECO:0000313" key="1">
    <source>
        <dbReference type="EMBL" id="AYG01642.1"/>
    </source>
</evidence>
<dbReference type="Proteomes" id="UP000269374">
    <property type="component" value="Chromosome"/>
</dbReference>
<protein>
    <submittedName>
        <fullName evidence="1">Uncharacterized protein</fullName>
    </submittedName>
</protein>
<name>A0A387BHJ3_9LACT</name>
<evidence type="ECO:0000313" key="2">
    <source>
        <dbReference type="Proteomes" id="UP000269374"/>
    </source>
</evidence>
<keyword evidence="2" id="KW-1185">Reference proteome</keyword>
<gene>
    <name evidence="1" type="ORF">D7I46_11595</name>
</gene>
<dbReference type="AlphaFoldDB" id="A0A387BHJ3"/>
<accession>A0A387BHJ3</accession>
<organism evidence="1 2">
    <name type="scientific">Lactococcus allomyrinae</name>
    <dbReference type="NCBI Taxonomy" id="2419773"/>
    <lineage>
        <taxon>Bacteria</taxon>
        <taxon>Bacillati</taxon>
        <taxon>Bacillota</taxon>
        <taxon>Bacilli</taxon>
        <taxon>Lactobacillales</taxon>
        <taxon>Streptococcaceae</taxon>
        <taxon>Lactococcus</taxon>
    </lineage>
</organism>
<sequence>MNEQAYPYIYNQNLIGSKSSVRGKNTFRLDRAKEQATLEKVPLKRIIDYTNEFLKLTGINLIKNPKFKIPIDYEKLK</sequence>
<dbReference type="RefSeq" id="WP_120773011.1">
    <property type="nucleotide sequence ID" value="NZ_CP032627.1"/>
</dbReference>
<dbReference type="EMBL" id="CP032627">
    <property type="protein sequence ID" value="AYG01642.1"/>
    <property type="molecule type" value="Genomic_DNA"/>
</dbReference>
<reference evidence="1 2" key="1">
    <citation type="submission" date="2018-09" db="EMBL/GenBank/DDBJ databases">
        <title>Genome sequencing of strain 1JSPR-7.</title>
        <authorList>
            <person name="Heo J."/>
            <person name="Kim S.-J."/>
            <person name="Kwon S.-W."/>
        </authorList>
    </citation>
    <scope>NUCLEOTIDE SEQUENCE [LARGE SCALE GENOMIC DNA]</scope>
    <source>
        <strain evidence="1 2">1JSPR-7</strain>
    </source>
</reference>
<proteinExistence type="predicted"/>